<dbReference type="InterPro" id="IPR054192">
    <property type="entry name" value="DUF6897"/>
</dbReference>
<reference evidence="1 2" key="1">
    <citation type="submission" date="2010-06" db="EMBL/GenBank/DDBJ databases">
        <title>Complete sequence chromosome of Methanohalobium evestigatum Z-7303.</title>
        <authorList>
            <consortium name="US DOE Joint Genome Institute"/>
            <person name="Lucas S."/>
            <person name="Copeland A."/>
            <person name="Lapidus A."/>
            <person name="Cheng J.-F."/>
            <person name="Bruce D."/>
            <person name="Goodwin L."/>
            <person name="Pitluck S."/>
            <person name="Saunders E."/>
            <person name="Detter J.C."/>
            <person name="Han C."/>
            <person name="Tapia R."/>
            <person name="Land M."/>
            <person name="Hauser L."/>
            <person name="Kyrpides N."/>
            <person name="Mikhailova N."/>
            <person name="Sieprawska-Lupa M."/>
            <person name="Whitman W.B."/>
            <person name="Anderson I."/>
            <person name="Woyke T."/>
        </authorList>
    </citation>
    <scope>NUCLEOTIDE SEQUENCE [LARGE SCALE GENOMIC DNA]</scope>
    <source>
        <strain evidence="2">ATCC BAA-1072 / DSM 3721 / NBRC 107634 / OCM 161 / Z-7303</strain>
    </source>
</reference>
<dbReference type="Proteomes" id="UP000000391">
    <property type="component" value="Chromosome"/>
</dbReference>
<organism evidence="1 2">
    <name type="scientific">Methanohalobium evestigatum (strain ATCC BAA-1072 / DSM 3721 / NBRC 107634 / OCM 161 / Z-7303)</name>
    <dbReference type="NCBI Taxonomy" id="644295"/>
    <lineage>
        <taxon>Archaea</taxon>
        <taxon>Methanobacteriati</taxon>
        <taxon>Methanobacteriota</taxon>
        <taxon>Stenosarchaea group</taxon>
        <taxon>Methanomicrobia</taxon>
        <taxon>Methanosarcinales</taxon>
        <taxon>Methanosarcinaceae</taxon>
        <taxon>Methanohalobium</taxon>
    </lineage>
</organism>
<keyword evidence="2" id="KW-1185">Reference proteome</keyword>
<dbReference type="STRING" id="644295.Metev_1626"/>
<name>D7EAV1_METEZ</name>
<evidence type="ECO:0000313" key="1">
    <source>
        <dbReference type="EMBL" id="ADI74468.1"/>
    </source>
</evidence>
<dbReference type="KEGG" id="mev:Metev_1626"/>
<accession>D7EAV1</accession>
<evidence type="ECO:0000313" key="2">
    <source>
        <dbReference type="Proteomes" id="UP000000391"/>
    </source>
</evidence>
<dbReference type="AlphaFoldDB" id="D7EAV1"/>
<dbReference type="HOGENOM" id="CLU_2353209_0_0_2"/>
<proteinExistence type="predicted"/>
<dbReference type="NCBIfam" id="NF041655">
    <property type="entry name" value="MM0924_fam"/>
    <property type="match status" value="1"/>
</dbReference>
<dbReference type="EMBL" id="CP002069">
    <property type="protein sequence ID" value="ADI74468.1"/>
    <property type="molecule type" value="Genomic_DNA"/>
</dbReference>
<dbReference type="InterPro" id="IPR048163">
    <property type="entry name" value="MM0924_fam"/>
</dbReference>
<dbReference type="Pfam" id="PF21838">
    <property type="entry name" value="DUF6897"/>
    <property type="match status" value="1"/>
</dbReference>
<gene>
    <name evidence="1" type="ordered locus">Metev_1626</name>
</gene>
<sequence>MKGGSATESFIKDNLMNKKVDIYCGGPDYFRGTIVDCTDGVITLEWNIKEIGYEHVIPQTVTKYDISPSEWEIKEEGYTYIMVDKILAIWEVDQQI</sequence>
<protein>
    <submittedName>
        <fullName evidence="1">Uncharacterized protein</fullName>
    </submittedName>
</protein>